<evidence type="ECO:0000313" key="5">
    <source>
        <dbReference type="Proteomes" id="UP000243333"/>
    </source>
</evidence>
<dbReference type="InterPro" id="IPR047650">
    <property type="entry name" value="Transpos_IS110"/>
</dbReference>
<proteinExistence type="predicted"/>
<evidence type="ECO:0000259" key="3">
    <source>
        <dbReference type="Pfam" id="PF02371"/>
    </source>
</evidence>
<feature type="domain" description="Transposase IS116/IS110/IS902 C-terminal" evidence="3">
    <location>
        <begin position="256"/>
        <end position="336"/>
    </location>
</feature>
<dbReference type="InterPro" id="IPR002525">
    <property type="entry name" value="Transp_IS110-like_N"/>
</dbReference>
<dbReference type="Pfam" id="PF01548">
    <property type="entry name" value="DEDD_Tnp_IS110"/>
    <property type="match status" value="1"/>
</dbReference>
<reference evidence="5" key="1">
    <citation type="submission" date="2016-10" db="EMBL/GenBank/DDBJ databases">
        <authorList>
            <person name="Varghese N."/>
            <person name="Submissions S."/>
        </authorList>
    </citation>
    <scope>NUCLEOTIDE SEQUENCE [LARGE SCALE GENOMIC DNA]</scope>
    <source>
        <strain evidence="5">DSM 23256</strain>
    </source>
</reference>
<dbReference type="AlphaFoldDB" id="A0A1G7L317"/>
<feature type="region of interest" description="Disordered" evidence="1">
    <location>
        <begin position="296"/>
        <end position="316"/>
    </location>
</feature>
<dbReference type="OrthoDB" id="1668121at2"/>
<dbReference type="RefSeq" id="WP_093689777.1">
    <property type="nucleotide sequence ID" value="NZ_FNBU01000010.1"/>
</dbReference>
<sequence length="433" mass="48811">MSNNVQVVYERCCGLDIHKRKIEACALVNEKMRRNSFGTTSEQLHKLADWLKKHEVEIVAMESTGVYWKPVINVLEAEGIKAIIVNAQHIKNVPGRKTDVKDAEWIASLLRHGLLKPSFIPERRQREMREITRLRTAKIQERAREIQRLQKFLEGCNIKLSSVVSDINGVTAKEIIKAIAAGVNDPKKLAELSRGRLSASQEELETALDGIVSPDIRTLIQIQLEAIEALDKQIASLDLMMERIEREDENFKEALELIDTIPGIGKRIAQVILAEIGLDMSRFPSDKHIAAWSGLAPGNNESAGKRRSGKAKPGNPQLRSQLVQAAHTIARMKNCYLSSLYHRIAARRGKKRAAVAVAHAIIVAIYHMLIRKEPYKDLGENYLSEQMRRSKIKSLVNLVKNIKKLDDDVQFIISDQSIRIIIGEEVKEFSMTG</sequence>
<dbReference type="STRING" id="1123285.SAMN05660235_01621"/>
<dbReference type="PANTHER" id="PTHR33055:SF15">
    <property type="entry name" value="TRANSPOSASE-RELATED"/>
    <property type="match status" value="1"/>
</dbReference>
<dbReference type="PANTHER" id="PTHR33055">
    <property type="entry name" value="TRANSPOSASE FOR INSERTION SEQUENCE ELEMENT IS1111A"/>
    <property type="match status" value="1"/>
</dbReference>
<evidence type="ECO:0000259" key="2">
    <source>
        <dbReference type="Pfam" id="PF01548"/>
    </source>
</evidence>
<dbReference type="NCBIfam" id="NF033542">
    <property type="entry name" value="transpos_IS110"/>
    <property type="match status" value="1"/>
</dbReference>
<name>A0A1G7L317_9FIRM</name>
<evidence type="ECO:0000256" key="1">
    <source>
        <dbReference type="SAM" id="MobiDB-lite"/>
    </source>
</evidence>
<feature type="domain" description="Transposase IS110-like N-terminal" evidence="2">
    <location>
        <begin position="13"/>
        <end position="156"/>
    </location>
</feature>
<dbReference type="InterPro" id="IPR003346">
    <property type="entry name" value="Transposase_20"/>
</dbReference>
<dbReference type="Pfam" id="PF02371">
    <property type="entry name" value="Transposase_20"/>
    <property type="match status" value="1"/>
</dbReference>
<dbReference type="GO" id="GO:0006313">
    <property type="term" value="P:DNA transposition"/>
    <property type="evidence" value="ECO:0007669"/>
    <property type="project" value="InterPro"/>
</dbReference>
<gene>
    <name evidence="4" type="ORF">SAMN05660235_01621</name>
</gene>
<protein>
    <submittedName>
        <fullName evidence="4">Transposase</fullName>
    </submittedName>
</protein>
<dbReference type="Proteomes" id="UP000243333">
    <property type="component" value="Unassembled WGS sequence"/>
</dbReference>
<dbReference type="GO" id="GO:0003677">
    <property type="term" value="F:DNA binding"/>
    <property type="evidence" value="ECO:0007669"/>
    <property type="project" value="InterPro"/>
</dbReference>
<organism evidence="4 5">
    <name type="scientific">Sporolituus thermophilus DSM 23256</name>
    <dbReference type="NCBI Taxonomy" id="1123285"/>
    <lineage>
        <taxon>Bacteria</taxon>
        <taxon>Bacillati</taxon>
        <taxon>Bacillota</taxon>
        <taxon>Negativicutes</taxon>
        <taxon>Selenomonadales</taxon>
        <taxon>Sporomusaceae</taxon>
        <taxon>Sporolituus</taxon>
    </lineage>
</organism>
<accession>A0A1G7L317</accession>
<dbReference type="EMBL" id="FNBU01000010">
    <property type="protein sequence ID" value="SDF43942.1"/>
    <property type="molecule type" value="Genomic_DNA"/>
</dbReference>
<evidence type="ECO:0000313" key="4">
    <source>
        <dbReference type="EMBL" id="SDF43942.1"/>
    </source>
</evidence>
<dbReference type="GO" id="GO:0004803">
    <property type="term" value="F:transposase activity"/>
    <property type="evidence" value="ECO:0007669"/>
    <property type="project" value="InterPro"/>
</dbReference>
<keyword evidence="5" id="KW-1185">Reference proteome</keyword>